<gene>
    <name evidence="2" type="ORF">JAO74_09105</name>
</gene>
<evidence type="ECO:0000313" key="2">
    <source>
        <dbReference type="EMBL" id="MBJ6121948.1"/>
    </source>
</evidence>
<proteinExistence type="predicted"/>
<comment type="caution">
    <text evidence="2">The sequence shown here is derived from an EMBL/GenBank/DDBJ whole genome shotgun (WGS) entry which is preliminary data.</text>
</comment>
<keyword evidence="1" id="KW-0472">Membrane</keyword>
<dbReference type="RefSeq" id="WP_199037199.1">
    <property type="nucleotide sequence ID" value="NZ_JAELXS010000004.1"/>
</dbReference>
<feature type="transmembrane region" description="Helical" evidence="1">
    <location>
        <begin position="40"/>
        <end position="70"/>
    </location>
</feature>
<name>A0ABS0XPI5_9SPHN</name>
<evidence type="ECO:0000313" key="3">
    <source>
        <dbReference type="Proteomes" id="UP000640426"/>
    </source>
</evidence>
<keyword evidence="3" id="KW-1185">Reference proteome</keyword>
<evidence type="ECO:0000256" key="1">
    <source>
        <dbReference type="SAM" id="Phobius"/>
    </source>
</evidence>
<keyword evidence="1" id="KW-1133">Transmembrane helix</keyword>
<accession>A0ABS0XPI5</accession>
<keyword evidence="1" id="KW-0812">Transmembrane</keyword>
<organism evidence="2 3">
    <name type="scientific">Sphingomonas mollis</name>
    <dbReference type="NCBI Taxonomy" id="2795726"/>
    <lineage>
        <taxon>Bacteria</taxon>
        <taxon>Pseudomonadati</taxon>
        <taxon>Pseudomonadota</taxon>
        <taxon>Alphaproteobacteria</taxon>
        <taxon>Sphingomonadales</taxon>
        <taxon>Sphingomonadaceae</taxon>
        <taxon>Sphingomonas</taxon>
    </lineage>
</organism>
<protein>
    <submittedName>
        <fullName evidence="2">Uncharacterized protein</fullName>
    </submittedName>
</protein>
<reference evidence="3" key="1">
    <citation type="submission" date="2020-12" db="EMBL/GenBank/DDBJ databases">
        <title>Hymenobacter sp.</title>
        <authorList>
            <person name="Kim M.K."/>
        </authorList>
    </citation>
    <scope>NUCLEOTIDE SEQUENCE [LARGE SCALE GENOMIC DNA]</scope>
    <source>
        <strain evidence="3">BT553</strain>
    </source>
</reference>
<dbReference type="EMBL" id="JAELXS010000004">
    <property type="protein sequence ID" value="MBJ6121948.1"/>
    <property type="molecule type" value="Genomic_DNA"/>
</dbReference>
<sequence length="75" mass="7159">MDPLFLFGIGVALAGCGSIGTTLAACREILAIPRGPGALGVSALLAAMFFILLVGCGIVAGGLWVAIAVAGGASG</sequence>
<dbReference type="Proteomes" id="UP000640426">
    <property type="component" value="Unassembled WGS sequence"/>
</dbReference>